<evidence type="ECO:0000313" key="3">
    <source>
        <dbReference type="Proteomes" id="UP000187485"/>
    </source>
</evidence>
<dbReference type="Proteomes" id="UP000187485">
    <property type="component" value="Unassembled WGS sequence"/>
</dbReference>
<proteinExistence type="predicted"/>
<organism evidence="2 3">
    <name type="scientific">Carboxydothermus pertinax</name>
    <dbReference type="NCBI Taxonomy" id="870242"/>
    <lineage>
        <taxon>Bacteria</taxon>
        <taxon>Bacillati</taxon>
        <taxon>Bacillota</taxon>
        <taxon>Clostridia</taxon>
        <taxon>Thermoanaerobacterales</taxon>
        <taxon>Thermoanaerobacteraceae</taxon>
        <taxon>Carboxydothermus</taxon>
    </lineage>
</organism>
<sequence>MRTGISCEMKERSDNSNSDPKPHTDLKNSLGPEFVQEKQPAQRG</sequence>
<accession>A0A1L8CSD2</accession>
<comment type="caution">
    <text evidence="2">The sequence shown here is derived from an EMBL/GenBank/DDBJ whole genome shotgun (WGS) entry which is preliminary data.</text>
</comment>
<protein>
    <submittedName>
        <fullName evidence="2">Uncharacterized protein</fullName>
    </submittedName>
</protein>
<dbReference type="AlphaFoldDB" id="A0A1L8CSD2"/>
<keyword evidence="3" id="KW-1185">Reference proteome</keyword>
<feature type="region of interest" description="Disordered" evidence="1">
    <location>
        <begin position="1"/>
        <end position="44"/>
    </location>
</feature>
<evidence type="ECO:0000313" key="2">
    <source>
        <dbReference type="EMBL" id="GAV21845.1"/>
    </source>
</evidence>
<evidence type="ECO:0000256" key="1">
    <source>
        <dbReference type="SAM" id="MobiDB-lite"/>
    </source>
</evidence>
<feature type="compositionally biased region" description="Basic and acidic residues" evidence="1">
    <location>
        <begin position="8"/>
        <end position="26"/>
    </location>
</feature>
<dbReference type="EMBL" id="BDJK01000006">
    <property type="protein sequence ID" value="GAV21845.1"/>
    <property type="molecule type" value="Genomic_DNA"/>
</dbReference>
<name>A0A1L8CSD2_9THEO</name>
<reference evidence="3" key="1">
    <citation type="submission" date="2016-12" db="EMBL/GenBank/DDBJ databases">
        <title>Draft Genome Sequences od Carboxydothermus pertinax and islandicus, Hydrogenogenic Carboxydotrophic Bacteria.</title>
        <authorList>
            <person name="Fukuyama Y."/>
            <person name="Ohmae K."/>
            <person name="Yoneda Y."/>
            <person name="Yoshida T."/>
            <person name="Sako Y."/>
        </authorList>
    </citation>
    <scope>NUCLEOTIDE SEQUENCE [LARGE SCALE GENOMIC DNA]</scope>
    <source>
        <strain evidence="3">Ug1</strain>
    </source>
</reference>
<gene>
    <name evidence="2" type="ORF">cpu_03550</name>
</gene>